<reference evidence="4 5" key="1">
    <citation type="journal article" date="2020" name="Nat. Food">
        <title>A phased Vanilla planifolia genome enables genetic improvement of flavour and production.</title>
        <authorList>
            <person name="Hasing T."/>
            <person name="Tang H."/>
            <person name="Brym M."/>
            <person name="Khazi F."/>
            <person name="Huang T."/>
            <person name="Chambers A.H."/>
        </authorList>
    </citation>
    <scope>NUCLEOTIDE SEQUENCE [LARGE SCALE GENOMIC DNA]</scope>
    <source>
        <tissue evidence="3">Leaf</tissue>
    </source>
</reference>
<dbReference type="EMBL" id="JADCNM010000004">
    <property type="protein sequence ID" value="KAG0486039.1"/>
    <property type="molecule type" value="Genomic_DNA"/>
</dbReference>
<evidence type="ECO:0000256" key="1">
    <source>
        <dbReference type="SAM" id="Phobius"/>
    </source>
</evidence>
<evidence type="ECO:0000313" key="5">
    <source>
        <dbReference type="Proteomes" id="UP000639772"/>
    </source>
</evidence>
<feature type="transmembrane region" description="Helical" evidence="1">
    <location>
        <begin position="43"/>
        <end position="66"/>
    </location>
</feature>
<evidence type="ECO:0000313" key="4">
    <source>
        <dbReference type="Proteomes" id="UP000636800"/>
    </source>
</evidence>
<accession>A0A835V3H6</accession>
<keyword evidence="4" id="KW-1185">Reference proteome</keyword>
<dbReference type="AlphaFoldDB" id="A0A835V3H6"/>
<keyword evidence="1" id="KW-0812">Transmembrane</keyword>
<dbReference type="OrthoDB" id="1738567at2759"/>
<protein>
    <submittedName>
        <fullName evidence="3">Uncharacterized protein</fullName>
    </submittedName>
</protein>
<evidence type="ECO:0000313" key="3">
    <source>
        <dbReference type="EMBL" id="KAG0486039.1"/>
    </source>
</evidence>
<sequence length="114" mass="12113">MNQPLLFFYVSSSPSMASTASAPPGYQNQIIAHSDHGFGSTGPFFAVMSVLIILAVLSCIFGSLFASGMVDGPDSSYDCLGCVRRSYQRSRCGVTNFLTAAVKKSVSTQSRPES</sequence>
<comment type="caution">
    <text evidence="3">The sequence shown here is derived from an EMBL/GenBank/DDBJ whole genome shotgun (WGS) entry which is preliminary data.</text>
</comment>
<keyword evidence="1" id="KW-1133">Transmembrane helix</keyword>
<gene>
    <name evidence="3" type="ORF">HPP92_008134</name>
    <name evidence="2" type="ORF">HPP92_008295</name>
</gene>
<keyword evidence="1" id="KW-0472">Membrane</keyword>
<dbReference type="Proteomes" id="UP000636800">
    <property type="component" value="Unassembled WGS sequence"/>
</dbReference>
<dbReference type="EMBL" id="JADCNL010000004">
    <property type="protein sequence ID" value="KAG0484216.1"/>
    <property type="molecule type" value="Genomic_DNA"/>
</dbReference>
<name>A0A835V3H6_VANPL</name>
<dbReference type="Proteomes" id="UP000639772">
    <property type="component" value="Unassembled WGS sequence"/>
</dbReference>
<proteinExistence type="predicted"/>
<evidence type="ECO:0000313" key="2">
    <source>
        <dbReference type="EMBL" id="KAG0484216.1"/>
    </source>
</evidence>
<organism evidence="3 5">
    <name type="scientific">Vanilla planifolia</name>
    <name type="common">Vanilla</name>
    <dbReference type="NCBI Taxonomy" id="51239"/>
    <lineage>
        <taxon>Eukaryota</taxon>
        <taxon>Viridiplantae</taxon>
        <taxon>Streptophyta</taxon>
        <taxon>Embryophyta</taxon>
        <taxon>Tracheophyta</taxon>
        <taxon>Spermatophyta</taxon>
        <taxon>Magnoliopsida</taxon>
        <taxon>Liliopsida</taxon>
        <taxon>Asparagales</taxon>
        <taxon>Orchidaceae</taxon>
        <taxon>Vanilloideae</taxon>
        <taxon>Vanilleae</taxon>
        <taxon>Vanilla</taxon>
    </lineage>
</organism>